<dbReference type="AlphaFoldDB" id="A0A6A3G601"/>
<dbReference type="EMBL" id="QXFV01009943">
    <property type="protein sequence ID" value="KAE8954363.1"/>
    <property type="molecule type" value="Genomic_DNA"/>
</dbReference>
<dbReference type="Proteomes" id="UP000435112">
    <property type="component" value="Unassembled WGS sequence"/>
</dbReference>
<feature type="non-terminal residue" evidence="1">
    <location>
        <position position="1"/>
    </location>
</feature>
<evidence type="ECO:0000313" key="3">
    <source>
        <dbReference type="Proteomes" id="UP000429607"/>
    </source>
</evidence>
<evidence type="ECO:0000313" key="2">
    <source>
        <dbReference type="EMBL" id="KAE8954363.1"/>
    </source>
</evidence>
<dbReference type="EMBL" id="QXFU01010215">
    <property type="protein sequence ID" value="KAE8953895.1"/>
    <property type="molecule type" value="Genomic_DNA"/>
</dbReference>
<protein>
    <submittedName>
        <fullName evidence="1">Uncharacterized protein</fullName>
    </submittedName>
</protein>
<reference evidence="3 4" key="1">
    <citation type="submission" date="2018-09" db="EMBL/GenBank/DDBJ databases">
        <title>Genomic investigation of the strawberry pathogen Phytophthora fragariae indicates pathogenicity is determined by transcriptional variation in three key races.</title>
        <authorList>
            <person name="Adams T.M."/>
            <person name="Armitage A.D."/>
            <person name="Sobczyk M.K."/>
            <person name="Bates H.J."/>
            <person name="Dunwell J.M."/>
            <person name="Nellist C.F."/>
            <person name="Harrison R.J."/>
        </authorList>
    </citation>
    <scope>NUCLEOTIDE SEQUENCE [LARGE SCALE GENOMIC DNA]</scope>
    <source>
        <strain evidence="2 3">SCRP249</strain>
        <strain evidence="1 4">SCRP324</strain>
    </source>
</reference>
<evidence type="ECO:0000313" key="1">
    <source>
        <dbReference type="EMBL" id="KAE8953895.1"/>
    </source>
</evidence>
<gene>
    <name evidence="2" type="ORF">PR001_g32525</name>
    <name evidence="1" type="ORF">PR002_g32237</name>
</gene>
<proteinExistence type="predicted"/>
<organism evidence="1 4">
    <name type="scientific">Phytophthora rubi</name>
    <dbReference type="NCBI Taxonomy" id="129364"/>
    <lineage>
        <taxon>Eukaryota</taxon>
        <taxon>Sar</taxon>
        <taxon>Stramenopiles</taxon>
        <taxon>Oomycota</taxon>
        <taxon>Peronosporomycetes</taxon>
        <taxon>Peronosporales</taxon>
        <taxon>Peronosporaceae</taxon>
        <taxon>Phytophthora</taxon>
    </lineage>
</organism>
<dbReference type="Proteomes" id="UP000429607">
    <property type="component" value="Unassembled WGS sequence"/>
</dbReference>
<sequence>PLPSVRSDSVDEVPGDYVLVRVREADRHILHATPVARTTLQEVLELVPSELLGSRPHSLEALEL</sequence>
<name>A0A6A3G601_9STRA</name>
<evidence type="ECO:0000313" key="4">
    <source>
        <dbReference type="Proteomes" id="UP000435112"/>
    </source>
</evidence>
<comment type="caution">
    <text evidence="1">The sequence shown here is derived from an EMBL/GenBank/DDBJ whole genome shotgun (WGS) entry which is preliminary data.</text>
</comment>
<accession>A0A6A3G601</accession>